<organism evidence="1 2">
    <name type="scientific">Brenthis ino</name>
    <name type="common">lesser marbled fritillary</name>
    <dbReference type="NCBI Taxonomy" id="405034"/>
    <lineage>
        <taxon>Eukaryota</taxon>
        <taxon>Metazoa</taxon>
        <taxon>Ecdysozoa</taxon>
        <taxon>Arthropoda</taxon>
        <taxon>Hexapoda</taxon>
        <taxon>Insecta</taxon>
        <taxon>Pterygota</taxon>
        <taxon>Neoptera</taxon>
        <taxon>Endopterygota</taxon>
        <taxon>Lepidoptera</taxon>
        <taxon>Glossata</taxon>
        <taxon>Ditrysia</taxon>
        <taxon>Papilionoidea</taxon>
        <taxon>Nymphalidae</taxon>
        <taxon>Heliconiinae</taxon>
        <taxon>Argynnini</taxon>
        <taxon>Brenthis</taxon>
    </lineage>
</organism>
<dbReference type="AlphaFoldDB" id="A0A8J9W0R1"/>
<feature type="non-terminal residue" evidence="1">
    <location>
        <position position="291"/>
    </location>
</feature>
<proteinExistence type="predicted"/>
<keyword evidence="2" id="KW-1185">Reference proteome</keyword>
<dbReference type="CDD" id="cd00303">
    <property type="entry name" value="retropepsin_like"/>
    <property type="match status" value="1"/>
</dbReference>
<dbReference type="PANTHER" id="PTHR47331">
    <property type="entry name" value="PHD-TYPE DOMAIN-CONTAINING PROTEIN"/>
    <property type="match status" value="1"/>
</dbReference>
<sequence>MAKVADVNGRLHPARLLLDNGSTSNFITQELCGKLGLVKQSSNSTISGINGQVSSTSESCHLTIQSSCGDYQVSVDCLILPTITHSLPSTYVVKKHLSIPVGLQLADPTFNTPSAIDILVGAEVFWDVLGSNSINLGNNQPRLQSSKLGWLISGCVYQSRPRQRSSLCHFLSSRESDQLTRFWELDSVSNQSCFSLEEEACEKLFQETTYRNEFGQFIVTIPLKDSPECLGDSYAMAKRRFMSSERRTRTQDQDLHPYMPTTRPPRRLFIKTVNGKRQAVSRIIPITYLIF</sequence>
<name>A0A8J9W0R1_9NEOP</name>
<dbReference type="OrthoDB" id="8052806at2759"/>
<accession>A0A8J9W0R1</accession>
<evidence type="ECO:0008006" key="3">
    <source>
        <dbReference type="Google" id="ProtNLM"/>
    </source>
</evidence>
<dbReference type="EMBL" id="OV170223">
    <property type="protein sequence ID" value="CAH0723117.1"/>
    <property type="molecule type" value="Genomic_DNA"/>
</dbReference>
<gene>
    <name evidence="1" type="ORF">BINO364_LOCUS8987</name>
</gene>
<reference evidence="1" key="1">
    <citation type="submission" date="2021-12" db="EMBL/GenBank/DDBJ databases">
        <authorList>
            <person name="Martin H S."/>
        </authorList>
    </citation>
    <scope>NUCLEOTIDE SEQUENCE</scope>
</reference>
<dbReference type="PANTHER" id="PTHR47331:SF1">
    <property type="entry name" value="GAG-LIKE PROTEIN"/>
    <property type="match status" value="1"/>
</dbReference>
<evidence type="ECO:0000313" key="1">
    <source>
        <dbReference type="EMBL" id="CAH0723117.1"/>
    </source>
</evidence>
<dbReference type="Pfam" id="PF13650">
    <property type="entry name" value="Asp_protease_2"/>
    <property type="match status" value="1"/>
</dbReference>
<dbReference type="Proteomes" id="UP000838878">
    <property type="component" value="Chromosome 3"/>
</dbReference>
<dbReference type="Gene3D" id="2.40.70.10">
    <property type="entry name" value="Acid Proteases"/>
    <property type="match status" value="1"/>
</dbReference>
<protein>
    <recommendedName>
        <fullName evidence="3">Peptidase aspartic putative domain-containing protein</fullName>
    </recommendedName>
</protein>
<evidence type="ECO:0000313" key="2">
    <source>
        <dbReference type="Proteomes" id="UP000838878"/>
    </source>
</evidence>
<dbReference type="InterPro" id="IPR021109">
    <property type="entry name" value="Peptidase_aspartic_dom_sf"/>
</dbReference>